<dbReference type="InterPro" id="IPR003785">
    <property type="entry name" value="Creatininase/forma_Hydrolase"/>
</dbReference>
<dbReference type="Gene3D" id="3.40.50.10310">
    <property type="entry name" value="Creatininase"/>
    <property type="match status" value="1"/>
</dbReference>
<evidence type="ECO:0000256" key="2">
    <source>
        <dbReference type="ARBA" id="ARBA00022723"/>
    </source>
</evidence>
<keyword evidence="3" id="KW-0378">Hydrolase</keyword>
<dbReference type="InterPro" id="IPR024087">
    <property type="entry name" value="Creatininase-like_sf"/>
</dbReference>
<dbReference type="GO" id="GO:0009231">
    <property type="term" value="P:riboflavin biosynthetic process"/>
    <property type="evidence" value="ECO:0007669"/>
    <property type="project" value="TreeGrafter"/>
</dbReference>
<dbReference type="GO" id="GO:0016811">
    <property type="term" value="F:hydrolase activity, acting on carbon-nitrogen (but not peptide) bonds, in linear amides"/>
    <property type="evidence" value="ECO:0007669"/>
    <property type="project" value="TreeGrafter"/>
</dbReference>
<dbReference type="PANTHER" id="PTHR35005:SF1">
    <property type="entry name" value="2-AMINO-5-FORMYLAMINO-6-RIBOSYLAMINOPYRIMIDIN-4(3H)-ONE 5'-MONOPHOSPHATE DEFORMYLASE"/>
    <property type="match status" value="1"/>
</dbReference>
<comment type="similarity">
    <text evidence="5">Belongs to the creatininase superfamily.</text>
</comment>
<dbReference type="Pfam" id="PF02633">
    <property type="entry name" value="Creatininase"/>
    <property type="match status" value="1"/>
</dbReference>
<evidence type="ECO:0000256" key="1">
    <source>
        <dbReference type="ARBA" id="ARBA00001947"/>
    </source>
</evidence>
<dbReference type="AlphaFoldDB" id="A0A3R8LZ86"/>
<dbReference type="RefSeq" id="WP_125127925.1">
    <property type="nucleotide sequence ID" value="NZ_RHJS01000002.1"/>
</dbReference>
<gene>
    <name evidence="6" type="ORF">EBB54_14640</name>
</gene>
<evidence type="ECO:0000313" key="7">
    <source>
        <dbReference type="Proteomes" id="UP000274920"/>
    </source>
</evidence>
<dbReference type="SUPFAM" id="SSF102215">
    <property type="entry name" value="Creatininase"/>
    <property type="match status" value="1"/>
</dbReference>
<dbReference type="PANTHER" id="PTHR35005">
    <property type="entry name" value="3-DEHYDRO-SCYLLO-INOSOSE HYDROLASE"/>
    <property type="match status" value="1"/>
</dbReference>
<dbReference type="Proteomes" id="UP000274920">
    <property type="component" value="Unassembled WGS sequence"/>
</dbReference>
<dbReference type="EMBL" id="RHJS01000002">
    <property type="protein sequence ID" value="RRK32459.1"/>
    <property type="molecule type" value="Genomic_DNA"/>
</dbReference>
<evidence type="ECO:0000256" key="4">
    <source>
        <dbReference type="ARBA" id="ARBA00022833"/>
    </source>
</evidence>
<organism evidence="6 7">
    <name type="scientific">Schaedlerella arabinosiphila</name>
    <dbReference type="NCBI Taxonomy" id="2044587"/>
    <lineage>
        <taxon>Bacteria</taxon>
        <taxon>Bacillati</taxon>
        <taxon>Bacillota</taxon>
        <taxon>Clostridia</taxon>
        <taxon>Lachnospirales</taxon>
        <taxon>Lachnospiraceae</taxon>
        <taxon>Schaedlerella</taxon>
    </lineage>
</organism>
<name>A0A3R8LZ86_9FIRM</name>
<evidence type="ECO:0000313" key="6">
    <source>
        <dbReference type="EMBL" id="RRK32459.1"/>
    </source>
</evidence>
<proteinExistence type="inferred from homology"/>
<accession>A0A3R8LZ86</accession>
<dbReference type="GO" id="GO:0046872">
    <property type="term" value="F:metal ion binding"/>
    <property type="evidence" value="ECO:0007669"/>
    <property type="project" value="UniProtKB-KW"/>
</dbReference>
<keyword evidence="2" id="KW-0479">Metal-binding</keyword>
<protein>
    <submittedName>
        <fullName evidence="6">Creatininase family protein</fullName>
    </submittedName>
</protein>
<comment type="cofactor">
    <cofactor evidence="1">
        <name>Zn(2+)</name>
        <dbReference type="ChEBI" id="CHEBI:29105"/>
    </cofactor>
</comment>
<keyword evidence="4" id="KW-0862">Zinc</keyword>
<keyword evidence="7" id="KW-1185">Reference proteome</keyword>
<reference evidence="6" key="1">
    <citation type="submission" date="2018-10" db="EMBL/GenBank/DDBJ databases">
        <title>Schaedlerella arabinophila gen. nov. sp. nov., isolated from the mouse intestinal tract and comparative analysis with the genome of the closely related altered Schaedler flora strain ASF502.</title>
        <authorList>
            <person name="Miyake S."/>
            <person name="Soh M."/>
            <person name="Seedorf H."/>
        </authorList>
    </citation>
    <scope>NUCLEOTIDE SEQUENCE [LARGE SCALE GENOMIC DNA]</scope>
    <source>
        <strain evidence="6">DSM 106076</strain>
    </source>
</reference>
<evidence type="ECO:0000256" key="5">
    <source>
        <dbReference type="ARBA" id="ARBA00024029"/>
    </source>
</evidence>
<comment type="caution">
    <text evidence="6">The sequence shown here is derived from an EMBL/GenBank/DDBJ whole genome shotgun (WGS) entry which is preliminary data.</text>
</comment>
<sequence length="254" mass="28410">MDKRRFEEMVPEELLRVQREKKAVFLPVGSMEWHGPHMGMGMDTLHAERVALRLAKEMGGAVFPPLYIGTENERTPESLKRLGFSGEETIKGMDFPANTVKSCYWPPELFYRIVKQQVDMLLDMGFRRIVILNGHASAVQKELLGKICEEEQADGAAVISITVLFKDCGTGLGHAGLAETSIMQSIRPEAVDLGQLPPKPELLYYKEFGIADSGGSSSGYFVRHDPRDASGELGENILDFEVERCRSILEEMMQ</sequence>
<evidence type="ECO:0000256" key="3">
    <source>
        <dbReference type="ARBA" id="ARBA00022801"/>
    </source>
</evidence>